<dbReference type="AlphaFoldDB" id="A0A498K5Q9"/>
<gene>
    <name evidence="1" type="ORF">DVH24_002725</name>
</gene>
<dbReference type="Proteomes" id="UP000290289">
    <property type="component" value="Chromosome 3"/>
</dbReference>
<keyword evidence="2" id="KW-1185">Reference proteome</keyword>
<protein>
    <submittedName>
        <fullName evidence="1">Uncharacterized protein</fullName>
    </submittedName>
</protein>
<reference evidence="1 2" key="1">
    <citation type="submission" date="2018-10" db="EMBL/GenBank/DDBJ databases">
        <title>A high-quality apple genome assembly.</title>
        <authorList>
            <person name="Hu J."/>
        </authorList>
    </citation>
    <scope>NUCLEOTIDE SEQUENCE [LARGE SCALE GENOMIC DNA]</scope>
    <source>
        <strain evidence="2">cv. HFTH1</strain>
        <tissue evidence="1">Young leaf</tissue>
    </source>
</reference>
<name>A0A498K5Q9_MALDO</name>
<evidence type="ECO:0000313" key="1">
    <source>
        <dbReference type="EMBL" id="RXI02647.1"/>
    </source>
</evidence>
<dbReference type="EMBL" id="RDQH01000329">
    <property type="protein sequence ID" value="RXI02647.1"/>
    <property type="molecule type" value="Genomic_DNA"/>
</dbReference>
<accession>A0A498K5Q9</accession>
<sequence>MTLKFGLGGKKATIKELPSGLGTITRQKNLFTGIPQYKQVASWNFKRRTVTKHEADARKLSITYRERS</sequence>
<comment type="caution">
    <text evidence="1">The sequence shown here is derived from an EMBL/GenBank/DDBJ whole genome shotgun (WGS) entry which is preliminary data.</text>
</comment>
<organism evidence="1 2">
    <name type="scientific">Malus domestica</name>
    <name type="common">Apple</name>
    <name type="synonym">Pyrus malus</name>
    <dbReference type="NCBI Taxonomy" id="3750"/>
    <lineage>
        <taxon>Eukaryota</taxon>
        <taxon>Viridiplantae</taxon>
        <taxon>Streptophyta</taxon>
        <taxon>Embryophyta</taxon>
        <taxon>Tracheophyta</taxon>
        <taxon>Spermatophyta</taxon>
        <taxon>Magnoliopsida</taxon>
        <taxon>eudicotyledons</taxon>
        <taxon>Gunneridae</taxon>
        <taxon>Pentapetalae</taxon>
        <taxon>rosids</taxon>
        <taxon>fabids</taxon>
        <taxon>Rosales</taxon>
        <taxon>Rosaceae</taxon>
        <taxon>Amygdaloideae</taxon>
        <taxon>Maleae</taxon>
        <taxon>Malus</taxon>
    </lineage>
</organism>
<proteinExistence type="predicted"/>
<evidence type="ECO:0000313" key="2">
    <source>
        <dbReference type="Proteomes" id="UP000290289"/>
    </source>
</evidence>